<keyword evidence="3 4" id="KW-0732">Signal</keyword>
<dbReference type="PANTHER" id="PTHR30061">
    <property type="entry name" value="MALTOSE-BINDING PERIPLASMIC PROTEIN"/>
    <property type="match status" value="1"/>
</dbReference>
<evidence type="ECO:0000313" key="6">
    <source>
        <dbReference type="Proteomes" id="UP000654345"/>
    </source>
</evidence>
<proteinExistence type="inferred from homology"/>
<dbReference type="RefSeq" id="WP_201372812.1">
    <property type="nucleotide sequence ID" value="NZ_BNJG01000002.1"/>
</dbReference>
<keyword evidence="2" id="KW-0813">Transport</keyword>
<dbReference type="Pfam" id="PF01547">
    <property type="entry name" value="SBP_bac_1"/>
    <property type="match status" value="1"/>
</dbReference>
<evidence type="ECO:0000313" key="5">
    <source>
        <dbReference type="EMBL" id="GHO56265.1"/>
    </source>
</evidence>
<protein>
    <submittedName>
        <fullName evidence="5">ABC transporter substrate-binding protein</fullName>
    </submittedName>
</protein>
<dbReference type="EMBL" id="BNJG01000002">
    <property type="protein sequence ID" value="GHO56265.1"/>
    <property type="molecule type" value="Genomic_DNA"/>
</dbReference>
<keyword evidence="6" id="KW-1185">Reference proteome</keyword>
<name>A0ABQ3UUC9_9CHLR</name>
<sequence>MKMRNLWRAASLLFACVAVSTSLLGCSALGSNGSDANTISFWVRAADENFVRPLVTTYNASHKTQVKLTTIPDAQFVTKFGTAVAGGDAPDVVAIDLVYMPSFAAANEMTDITNMAHSLSFYDKLSPSHMRLSTYNDKLYALPFSAEGSVLLYNKKLFQQAGLDANKPPTNWSELETDSKKITALGNGVKGYYFSGRCAGCNAFTYLPYIWASGGDVLSDDGKTATITSSPAVKDALNFYKRLWDEGQIPAGAKVDDGSNGLNAFSTGKVGMVGSGAFSIGTLKEQHPDIDFGITYLPGENGSFSSFAGGDTIGIPRGSKHVNEASDFIKWALSEDVQINQFAKNGSIPVRTDLAENKYSKLDPRYVTTSQAMAKGRTPYSVHYNQLFNDANGPWLAMLQKAIFDGQVDNAMKTAQDQFTKILNS</sequence>
<evidence type="ECO:0000256" key="3">
    <source>
        <dbReference type="ARBA" id="ARBA00022729"/>
    </source>
</evidence>
<dbReference type="Gene3D" id="3.40.190.10">
    <property type="entry name" value="Periplasmic binding protein-like II"/>
    <property type="match status" value="2"/>
</dbReference>
<reference evidence="5 6" key="1">
    <citation type="journal article" date="2021" name="Int. J. Syst. Evol. Microbiol.">
        <title>Reticulibacter mediterranei gen. nov., sp. nov., within the new family Reticulibacteraceae fam. nov., and Ktedonospora formicarum gen. nov., sp. nov., Ktedonobacter robiniae sp. nov., Dictyobacter formicarum sp. nov. and Dictyobacter arantiisoli sp. nov., belonging to the class Ktedonobacteria.</title>
        <authorList>
            <person name="Yabe S."/>
            <person name="Zheng Y."/>
            <person name="Wang C.M."/>
            <person name="Sakai Y."/>
            <person name="Abe K."/>
            <person name="Yokota A."/>
            <person name="Donadio S."/>
            <person name="Cavaletti L."/>
            <person name="Monciardini P."/>
        </authorList>
    </citation>
    <scope>NUCLEOTIDE SEQUENCE [LARGE SCALE GENOMIC DNA]</scope>
    <source>
        <strain evidence="5 6">SOSP1-30</strain>
    </source>
</reference>
<feature type="signal peptide" evidence="4">
    <location>
        <begin position="1"/>
        <end position="25"/>
    </location>
</feature>
<evidence type="ECO:0000256" key="2">
    <source>
        <dbReference type="ARBA" id="ARBA00022448"/>
    </source>
</evidence>
<dbReference type="CDD" id="cd13585">
    <property type="entry name" value="PBP2_TMBP_like"/>
    <property type="match status" value="1"/>
</dbReference>
<comment type="caution">
    <text evidence="5">The sequence shown here is derived from an EMBL/GenBank/DDBJ whole genome shotgun (WGS) entry which is preliminary data.</text>
</comment>
<evidence type="ECO:0000256" key="1">
    <source>
        <dbReference type="ARBA" id="ARBA00008520"/>
    </source>
</evidence>
<dbReference type="PANTHER" id="PTHR30061:SF50">
    <property type="entry name" value="MALTOSE_MALTODEXTRIN-BINDING PERIPLASMIC PROTEIN"/>
    <property type="match status" value="1"/>
</dbReference>
<comment type="similarity">
    <text evidence="1">Belongs to the bacterial solute-binding protein 1 family.</text>
</comment>
<dbReference type="SUPFAM" id="SSF53850">
    <property type="entry name" value="Periplasmic binding protein-like II"/>
    <property type="match status" value="1"/>
</dbReference>
<organism evidence="5 6">
    <name type="scientific">Ktedonobacter robiniae</name>
    <dbReference type="NCBI Taxonomy" id="2778365"/>
    <lineage>
        <taxon>Bacteria</taxon>
        <taxon>Bacillati</taxon>
        <taxon>Chloroflexota</taxon>
        <taxon>Ktedonobacteria</taxon>
        <taxon>Ktedonobacterales</taxon>
        <taxon>Ktedonobacteraceae</taxon>
        <taxon>Ktedonobacter</taxon>
    </lineage>
</organism>
<feature type="chain" id="PRO_5046219968" evidence="4">
    <location>
        <begin position="26"/>
        <end position="425"/>
    </location>
</feature>
<dbReference type="PROSITE" id="PS51257">
    <property type="entry name" value="PROKAR_LIPOPROTEIN"/>
    <property type="match status" value="1"/>
</dbReference>
<gene>
    <name evidence="5" type="ORF">KSB_47400</name>
</gene>
<dbReference type="Proteomes" id="UP000654345">
    <property type="component" value="Unassembled WGS sequence"/>
</dbReference>
<accession>A0ABQ3UUC9</accession>
<evidence type="ECO:0000256" key="4">
    <source>
        <dbReference type="SAM" id="SignalP"/>
    </source>
</evidence>
<dbReference type="InterPro" id="IPR006059">
    <property type="entry name" value="SBP"/>
</dbReference>